<dbReference type="AlphaFoldDB" id="A0A1Z4M357"/>
<dbReference type="InterPro" id="IPR052159">
    <property type="entry name" value="Competence_DNA_uptake"/>
</dbReference>
<geneLocation type="plasmid" evidence="2">
    <name>Plasmid3 dna</name>
</geneLocation>
<evidence type="ECO:0000313" key="2">
    <source>
        <dbReference type="Proteomes" id="UP000218418"/>
    </source>
</evidence>
<dbReference type="PANTHER" id="PTHR30619">
    <property type="entry name" value="DNA INTERNALIZATION/COMPETENCE PROTEIN COMEC/REC2"/>
    <property type="match status" value="1"/>
</dbReference>
<name>A0A1Z4M357_9CYAN</name>
<keyword evidence="1" id="KW-0614">Plasmid</keyword>
<sequence>MYMEFRIFDVGHGFCAIAVASNSNIILFDCGHKTYPEYRPSNFLPELGFKGIECLVVTNYDEDHISDFPNLQRVLPIEFLVHNTSISPQQLKNLKKQGGPLSYAMQNLLDMMQNCTQGSGYQPLLPGIEWKWYWNSYGYEFEDTNNISVVNFVNNGYEKFLIPGDLEVKGWQGLLRDPNFCKELKDVTVFIASHHGRKKGDSRDTCKMGHVAKFC</sequence>
<dbReference type="Proteomes" id="UP000218418">
    <property type="component" value="Plasmid plasmid3"/>
</dbReference>
<organism evidence="1 2">
    <name type="scientific">Calothrix parasitica NIES-267</name>
    <dbReference type="NCBI Taxonomy" id="1973488"/>
    <lineage>
        <taxon>Bacteria</taxon>
        <taxon>Bacillati</taxon>
        <taxon>Cyanobacteriota</taxon>
        <taxon>Cyanophyceae</taxon>
        <taxon>Nostocales</taxon>
        <taxon>Calotrichaceae</taxon>
        <taxon>Calothrix</taxon>
    </lineage>
</organism>
<dbReference type="SUPFAM" id="SSF56281">
    <property type="entry name" value="Metallo-hydrolase/oxidoreductase"/>
    <property type="match status" value="1"/>
</dbReference>
<evidence type="ECO:0000313" key="1">
    <source>
        <dbReference type="EMBL" id="BAY87907.1"/>
    </source>
</evidence>
<reference evidence="1 2" key="1">
    <citation type="submission" date="2017-06" db="EMBL/GenBank/DDBJ databases">
        <title>Genome sequencing of cyanobaciteial culture collection at National Institute for Environmental Studies (NIES).</title>
        <authorList>
            <person name="Hirose Y."/>
            <person name="Shimura Y."/>
            <person name="Fujisawa T."/>
            <person name="Nakamura Y."/>
            <person name="Kawachi M."/>
        </authorList>
    </citation>
    <scope>NUCLEOTIDE SEQUENCE [LARGE SCALE GENOMIC DNA]</scope>
    <source>
        <strain evidence="1 2">NIES-267</strain>
        <plasmid evidence="2">Plasmid3 dna</plasmid>
    </source>
</reference>
<keyword evidence="2" id="KW-1185">Reference proteome</keyword>
<dbReference type="Gene3D" id="3.60.15.10">
    <property type="entry name" value="Ribonuclease Z/Hydroxyacylglutathione hydrolase-like"/>
    <property type="match status" value="1"/>
</dbReference>
<dbReference type="EMBL" id="AP018230">
    <property type="protein sequence ID" value="BAY87907.1"/>
    <property type="molecule type" value="Genomic_DNA"/>
</dbReference>
<dbReference type="InterPro" id="IPR036866">
    <property type="entry name" value="RibonucZ/Hydroxyglut_hydro"/>
</dbReference>
<dbReference type="PANTHER" id="PTHR30619:SF1">
    <property type="entry name" value="RECOMBINATION PROTEIN 2"/>
    <property type="match status" value="1"/>
</dbReference>
<accession>A0A1Z4M357</accession>
<proteinExistence type="predicted"/>
<protein>
    <submittedName>
        <fullName evidence="1">Beta-lactamase domain protein</fullName>
    </submittedName>
</protein>
<gene>
    <name evidence="1" type="ORF">NIES267_74310</name>
</gene>